<evidence type="ECO:0000259" key="2">
    <source>
        <dbReference type="Pfam" id="PF00149"/>
    </source>
</evidence>
<dbReference type="SUPFAM" id="SSF56300">
    <property type="entry name" value="Metallo-dependent phosphatases"/>
    <property type="match status" value="1"/>
</dbReference>
<feature type="domain" description="Putative 5'-nucleotidase C-terminal" evidence="3">
    <location>
        <begin position="364"/>
        <end position="560"/>
    </location>
</feature>
<dbReference type="HOGENOM" id="CLU_019028_1_0_1"/>
<proteinExistence type="predicted"/>
<dbReference type="OrthoDB" id="7722975at2759"/>
<dbReference type="PIRSF" id="PIRSF017316">
    <property type="entry name" value="Pesterase_C1039"/>
    <property type="match status" value="1"/>
</dbReference>
<dbReference type="GeneID" id="63688291"/>
<evidence type="ECO:0000259" key="3">
    <source>
        <dbReference type="Pfam" id="PF21953"/>
    </source>
</evidence>
<dbReference type="AlphaFoldDB" id="M5FUE8"/>
<organism evidence="4 5">
    <name type="scientific">Dacryopinax primogenitus (strain DJM 731)</name>
    <name type="common">Brown rot fungus</name>
    <dbReference type="NCBI Taxonomy" id="1858805"/>
    <lineage>
        <taxon>Eukaryota</taxon>
        <taxon>Fungi</taxon>
        <taxon>Dikarya</taxon>
        <taxon>Basidiomycota</taxon>
        <taxon>Agaricomycotina</taxon>
        <taxon>Dacrymycetes</taxon>
        <taxon>Dacrymycetales</taxon>
        <taxon>Dacrymycetaceae</taxon>
        <taxon>Dacryopinax</taxon>
    </lineage>
</organism>
<dbReference type="SUPFAM" id="SSF55816">
    <property type="entry name" value="5'-nucleotidase (syn. UDP-sugar hydrolase), C-terminal domain"/>
    <property type="match status" value="1"/>
</dbReference>
<dbReference type="GO" id="GO:0009166">
    <property type="term" value="P:nucleotide catabolic process"/>
    <property type="evidence" value="ECO:0007669"/>
    <property type="project" value="InterPro"/>
</dbReference>
<name>M5FUE8_DACPD</name>
<dbReference type="GO" id="GO:0016787">
    <property type="term" value="F:hydrolase activity"/>
    <property type="evidence" value="ECO:0007669"/>
    <property type="project" value="InterPro"/>
</dbReference>
<dbReference type="InterPro" id="IPR053828">
    <property type="entry name" value="Nucleosidase_C"/>
</dbReference>
<dbReference type="Gene3D" id="3.60.21.10">
    <property type="match status" value="1"/>
</dbReference>
<protein>
    <submittedName>
        <fullName evidence="4">Uncharacterized protein</fullName>
    </submittedName>
</protein>
<reference evidence="4 5" key="1">
    <citation type="journal article" date="2012" name="Science">
        <title>The Paleozoic origin of enzymatic lignin decomposition reconstructed from 31 fungal genomes.</title>
        <authorList>
            <person name="Floudas D."/>
            <person name="Binder M."/>
            <person name="Riley R."/>
            <person name="Barry K."/>
            <person name="Blanchette R.A."/>
            <person name="Henrissat B."/>
            <person name="Martinez A.T."/>
            <person name="Otillar R."/>
            <person name="Spatafora J.W."/>
            <person name="Yadav J.S."/>
            <person name="Aerts A."/>
            <person name="Benoit I."/>
            <person name="Boyd A."/>
            <person name="Carlson A."/>
            <person name="Copeland A."/>
            <person name="Coutinho P.M."/>
            <person name="de Vries R.P."/>
            <person name="Ferreira P."/>
            <person name="Findley K."/>
            <person name="Foster B."/>
            <person name="Gaskell J."/>
            <person name="Glotzer D."/>
            <person name="Gorecki P."/>
            <person name="Heitman J."/>
            <person name="Hesse C."/>
            <person name="Hori C."/>
            <person name="Igarashi K."/>
            <person name="Jurgens J.A."/>
            <person name="Kallen N."/>
            <person name="Kersten P."/>
            <person name="Kohler A."/>
            <person name="Kuees U."/>
            <person name="Kumar T.K.A."/>
            <person name="Kuo A."/>
            <person name="LaButti K."/>
            <person name="Larrondo L.F."/>
            <person name="Lindquist E."/>
            <person name="Ling A."/>
            <person name="Lombard V."/>
            <person name="Lucas S."/>
            <person name="Lundell T."/>
            <person name="Martin R."/>
            <person name="McLaughlin D.J."/>
            <person name="Morgenstern I."/>
            <person name="Morin E."/>
            <person name="Murat C."/>
            <person name="Nagy L.G."/>
            <person name="Nolan M."/>
            <person name="Ohm R.A."/>
            <person name="Patyshakuliyeva A."/>
            <person name="Rokas A."/>
            <person name="Ruiz-Duenas F.J."/>
            <person name="Sabat G."/>
            <person name="Salamov A."/>
            <person name="Samejima M."/>
            <person name="Schmutz J."/>
            <person name="Slot J.C."/>
            <person name="St John F."/>
            <person name="Stenlid J."/>
            <person name="Sun H."/>
            <person name="Sun S."/>
            <person name="Syed K."/>
            <person name="Tsang A."/>
            <person name="Wiebenga A."/>
            <person name="Young D."/>
            <person name="Pisabarro A."/>
            <person name="Eastwood D.C."/>
            <person name="Martin F."/>
            <person name="Cullen D."/>
            <person name="Grigoriev I.V."/>
            <person name="Hibbett D.S."/>
        </authorList>
    </citation>
    <scope>NUCLEOTIDE SEQUENCE [LARGE SCALE GENOMIC DNA]</scope>
    <source>
        <strain evidence="4 5">DJM-731 SS1</strain>
    </source>
</reference>
<dbReference type="Gene3D" id="3.90.780.10">
    <property type="entry name" value="5'-Nucleotidase, C-terminal domain"/>
    <property type="match status" value="1"/>
</dbReference>
<gene>
    <name evidence="4" type="ORF">DACRYDRAFT_23415</name>
</gene>
<sequence length="599" mass="67679">MMHLLLLLTSLIVVRASQPGATQSSAWPARPLVWGDVNFLFTTDTHGWLMGHTKSGPPEPNYSADFGDFLSFTTHMKSLAAEKGVDLLLIDSGDLHDGTGLTDGAPPGQPNAHESNKFIMRLPYDVLTPGNHELYQYASALDTYKSFVPHWSGKYISSNVHLTLPNTTNLIPFGSPYRKFLTTQGRRVTAFGVLFHFTMNARGTQVQSVEELVEQPWFAQAVEEEPDMFVVAGHMPVHMEEDPEVNVNDWPIVYYAIRQRHPETAIFIFGGHSHKRNCTVMDEHAIAIQGGRYMETVGWLSANLTEGGGYTRRYLDTNRNTYQYHTGTDEEDFDTLEGIELTQYITQLADVWNLHEVFGYAPQDWYLDRVEFPHKNSVLTLFLNDVLPTVLRLGAPERSNIPLLAIFNRGSIRYDIYQGPFTRNDQYTVMPFKNQFFYVTVPWAVGRRVVDEANKKREDQARLRDAMRMAMPSLPQPSEVPFPLPGAQTVLGGPKEPKEDEPLTLGYVTQDLCEGYADDTPHLSIGGLDRADDFHSSPPLPISDDTLMDVVFPSFVAQPIVDALNRLFPGQNYTVAGLEKYMKWGSEDVFEVYAREKWN</sequence>
<feature type="chain" id="PRO_5004067306" evidence="1">
    <location>
        <begin position="17"/>
        <end position="599"/>
    </location>
</feature>
<dbReference type="InterPro" id="IPR029052">
    <property type="entry name" value="Metallo-depent_PP-like"/>
</dbReference>
<evidence type="ECO:0000313" key="4">
    <source>
        <dbReference type="EMBL" id="EJT99848.1"/>
    </source>
</evidence>
<dbReference type="PANTHER" id="PTHR11575">
    <property type="entry name" value="5'-NUCLEOTIDASE-RELATED"/>
    <property type="match status" value="1"/>
</dbReference>
<dbReference type="InterPro" id="IPR036907">
    <property type="entry name" value="5'-Nucleotdase_C_sf"/>
</dbReference>
<dbReference type="PANTHER" id="PTHR11575:SF22">
    <property type="entry name" value="ADL392WP"/>
    <property type="match status" value="1"/>
</dbReference>
<dbReference type="Pfam" id="PF21953">
    <property type="entry name" value="NadN_nucleosid_C"/>
    <property type="match status" value="1"/>
</dbReference>
<dbReference type="FunFam" id="3.60.21.10:FF:000043">
    <property type="entry name" value="Ser/Thr protein phosphatase family"/>
    <property type="match status" value="1"/>
</dbReference>
<dbReference type="Proteomes" id="UP000030653">
    <property type="component" value="Unassembled WGS sequence"/>
</dbReference>
<dbReference type="EMBL" id="JH795868">
    <property type="protein sequence ID" value="EJT99848.1"/>
    <property type="molecule type" value="Genomic_DNA"/>
</dbReference>
<evidence type="ECO:0000256" key="1">
    <source>
        <dbReference type="SAM" id="SignalP"/>
    </source>
</evidence>
<evidence type="ECO:0000313" key="5">
    <source>
        <dbReference type="Proteomes" id="UP000030653"/>
    </source>
</evidence>
<dbReference type="InterPro" id="IPR014485">
    <property type="entry name" value="Pesterase_C1039"/>
</dbReference>
<dbReference type="RefSeq" id="XP_040626746.1">
    <property type="nucleotide sequence ID" value="XM_040773229.1"/>
</dbReference>
<dbReference type="InterPro" id="IPR006179">
    <property type="entry name" value="5_nucleotidase/apyrase"/>
</dbReference>
<dbReference type="InterPro" id="IPR004843">
    <property type="entry name" value="Calcineurin-like_PHP"/>
</dbReference>
<dbReference type="STRING" id="1858805.M5FUE8"/>
<feature type="domain" description="Calcineurin-like phosphoesterase" evidence="2">
    <location>
        <begin position="38"/>
        <end position="275"/>
    </location>
</feature>
<dbReference type="GO" id="GO:0005576">
    <property type="term" value="C:extracellular region"/>
    <property type="evidence" value="ECO:0007669"/>
    <property type="project" value="UniProtKB-ARBA"/>
</dbReference>
<feature type="signal peptide" evidence="1">
    <location>
        <begin position="1"/>
        <end position="16"/>
    </location>
</feature>
<keyword evidence="1" id="KW-0732">Signal</keyword>
<accession>M5FUE8</accession>
<dbReference type="GO" id="GO:0005829">
    <property type="term" value="C:cytosol"/>
    <property type="evidence" value="ECO:0007669"/>
    <property type="project" value="TreeGrafter"/>
</dbReference>
<dbReference type="OMA" id="PISFYRV"/>
<dbReference type="Pfam" id="PF00149">
    <property type="entry name" value="Metallophos"/>
    <property type="match status" value="1"/>
</dbReference>
<keyword evidence="5" id="KW-1185">Reference proteome</keyword>